<evidence type="ECO:0000259" key="8">
    <source>
        <dbReference type="PROSITE" id="PS50928"/>
    </source>
</evidence>
<comment type="similarity">
    <text evidence="7">Belongs to the binding-protein-dependent transport system permease family.</text>
</comment>
<keyword evidence="2 7" id="KW-0813">Transport</keyword>
<reference evidence="9 10" key="1">
    <citation type="submission" date="2015-03" db="EMBL/GenBank/DDBJ databases">
        <title>Genome sequencing of Methylobacterium tarhaniae DSM 25844.</title>
        <authorList>
            <person name="Chaudhry V."/>
            <person name="Patil P.B."/>
        </authorList>
    </citation>
    <scope>NUCLEOTIDE SEQUENCE [LARGE SCALE GENOMIC DNA]</scope>
    <source>
        <strain evidence="9 10">DSM 25844</strain>
    </source>
</reference>
<dbReference type="AlphaFoldDB" id="A0A0J6SS18"/>
<dbReference type="PANTHER" id="PTHR43386">
    <property type="entry name" value="OLIGOPEPTIDE TRANSPORT SYSTEM PERMEASE PROTEIN APPC"/>
    <property type="match status" value="1"/>
</dbReference>
<dbReference type="Pfam" id="PF00528">
    <property type="entry name" value="BPD_transp_1"/>
    <property type="match status" value="1"/>
</dbReference>
<keyword evidence="4 7" id="KW-0812">Transmembrane</keyword>
<dbReference type="CDD" id="cd06261">
    <property type="entry name" value="TM_PBP2"/>
    <property type="match status" value="1"/>
</dbReference>
<comment type="caution">
    <text evidence="9">The sequence shown here is derived from an EMBL/GenBank/DDBJ whole genome shotgun (WGS) entry which is preliminary data.</text>
</comment>
<feature type="transmembrane region" description="Helical" evidence="7">
    <location>
        <begin position="24"/>
        <end position="48"/>
    </location>
</feature>
<protein>
    <submittedName>
        <fullName evidence="9">Peptide ABC transporter permease</fullName>
    </submittedName>
</protein>
<evidence type="ECO:0000256" key="5">
    <source>
        <dbReference type="ARBA" id="ARBA00022989"/>
    </source>
</evidence>
<feature type="transmembrane region" description="Helical" evidence="7">
    <location>
        <begin position="269"/>
        <end position="287"/>
    </location>
</feature>
<keyword evidence="5 7" id="KW-1133">Transmembrane helix</keyword>
<feature type="transmembrane region" description="Helical" evidence="7">
    <location>
        <begin position="147"/>
        <end position="170"/>
    </location>
</feature>
<dbReference type="SUPFAM" id="SSF161098">
    <property type="entry name" value="MetI-like"/>
    <property type="match status" value="1"/>
</dbReference>
<evidence type="ECO:0000256" key="3">
    <source>
        <dbReference type="ARBA" id="ARBA00022475"/>
    </source>
</evidence>
<keyword evidence="3" id="KW-1003">Cell membrane</keyword>
<dbReference type="PROSITE" id="PS50928">
    <property type="entry name" value="ABC_TM1"/>
    <property type="match status" value="1"/>
</dbReference>
<dbReference type="Proteomes" id="UP000036449">
    <property type="component" value="Unassembled WGS sequence"/>
</dbReference>
<dbReference type="EMBL" id="LABZ01000152">
    <property type="protein sequence ID" value="KMO36173.1"/>
    <property type="molecule type" value="Genomic_DNA"/>
</dbReference>
<comment type="subcellular location">
    <subcellularLocation>
        <location evidence="1 7">Cell membrane</location>
        <topology evidence="1 7">Multi-pass membrane protein</topology>
    </subcellularLocation>
</comment>
<dbReference type="InterPro" id="IPR050366">
    <property type="entry name" value="BP-dependent_transpt_permease"/>
</dbReference>
<dbReference type="InterPro" id="IPR035906">
    <property type="entry name" value="MetI-like_sf"/>
</dbReference>
<feature type="transmembrane region" description="Helical" evidence="7">
    <location>
        <begin position="103"/>
        <end position="127"/>
    </location>
</feature>
<gene>
    <name evidence="9" type="ORF">VQ03_20955</name>
</gene>
<name>A0A0J6SS18_9HYPH</name>
<evidence type="ECO:0000256" key="1">
    <source>
        <dbReference type="ARBA" id="ARBA00004651"/>
    </source>
</evidence>
<sequence length="301" mass="32004">MLAPAVATLPPPRTLPARLLRNPVVALGTGFLLLMALIGAFAPFLGTLDPTAINPATRNRPPGFERTLRAEDGSTTTFRHRMGTDSLGRDVYSRVLYGARVSLVIAVAVATIALAVGLLLGLVAGYIRPLDGPIMRLMDGLMAIPGILLAIAVVSLFRAGLPAVIAAIVVPEIPRVVRLVRSIVLSVREEPYVEAAVMAGTRLPQLMARHILPNTIAPLIVQGTFIAASAILVEAVLSFLGIGIPPEIPSWGNIMAEGRNLFRVYPHNILYPGIFLGLTVLAVNMLGDGLRDTLDPKMTGR</sequence>
<feature type="transmembrane region" description="Helical" evidence="7">
    <location>
        <begin position="216"/>
        <end position="242"/>
    </location>
</feature>
<dbReference type="PATRIC" id="fig|1187852.3.peg.1655"/>
<evidence type="ECO:0000256" key="4">
    <source>
        <dbReference type="ARBA" id="ARBA00022692"/>
    </source>
</evidence>
<proteinExistence type="inferred from homology"/>
<evidence type="ECO:0000313" key="9">
    <source>
        <dbReference type="EMBL" id="KMO36173.1"/>
    </source>
</evidence>
<evidence type="ECO:0000256" key="7">
    <source>
        <dbReference type="RuleBase" id="RU363032"/>
    </source>
</evidence>
<organism evidence="9 10">
    <name type="scientific">Methylobacterium tarhaniae</name>
    <dbReference type="NCBI Taxonomy" id="1187852"/>
    <lineage>
        <taxon>Bacteria</taxon>
        <taxon>Pseudomonadati</taxon>
        <taxon>Pseudomonadota</taxon>
        <taxon>Alphaproteobacteria</taxon>
        <taxon>Hyphomicrobiales</taxon>
        <taxon>Methylobacteriaceae</taxon>
        <taxon>Methylobacterium</taxon>
    </lineage>
</organism>
<dbReference type="InterPro" id="IPR025966">
    <property type="entry name" value="OppC_N"/>
</dbReference>
<evidence type="ECO:0000313" key="10">
    <source>
        <dbReference type="Proteomes" id="UP000036449"/>
    </source>
</evidence>
<evidence type="ECO:0000256" key="6">
    <source>
        <dbReference type="ARBA" id="ARBA00023136"/>
    </source>
</evidence>
<dbReference type="GO" id="GO:0005886">
    <property type="term" value="C:plasma membrane"/>
    <property type="evidence" value="ECO:0007669"/>
    <property type="project" value="UniProtKB-SubCell"/>
</dbReference>
<evidence type="ECO:0000256" key="2">
    <source>
        <dbReference type="ARBA" id="ARBA00022448"/>
    </source>
</evidence>
<dbReference type="PANTHER" id="PTHR43386:SF6">
    <property type="entry name" value="ABC TRANSPORTER PERMEASE PROTEIN"/>
    <property type="match status" value="1"/>
</dbReference>
<dbReference type="InterPro" id="IPR000515">
    <property type="entry name" value="MetI-like"/>
</dbReference>
<dbReference type="Gene3D" id="1.10.3720.10">
    <property type="entry name" value="MetI-like"/>
    <property type="match status" value="1"/>
</dbReference>
<keyword evidence="6 7" id="KW-0472">Membrane</keyword>
<feature type="domain" description="ABC transmembrane type-1" evidence="8">
    <location>
        <begin position="99"/>
        <end position="287"/>
    </location>
</feature>
<dbReference type="Pfam" id="PF12911">
    <property type="entry name" value="OppC_N"/>
    <property type="match status" value="1"/>
</dbReference>
<dbReference type="GO" id="GO:0055085">
    <property type="term" value="P:transmembrane transport"/>
    <property type="evidence" value="ECO:0007669"/>
    <property type="project" value="InterPro"/>
</dbReference>
<accession>A0A0J6SS18</accession>
<keyword evidence="10" id="KW-1185">Reference proteome</keyword>